<reference evidence="1" key="2">
    <citation type="submission" date="2020-11" db="EMBL/GenBank/DDBJ databases">
        <authorList>
            <person name="McCartney M.A."/>
            <person name="Auch B."/>
            <person name="Kono T."/>
            <person name="Mallez S."/>
            <person name="Becker A."/>
            <person name="Gohl D.M."/>
            <person name="Silverstein K.A.T."/>
            <person name="Koren S."/>
            <person name="Bechman K.B."/>
            <person name="Herman A."/>
            <person name="Abrahante J.E."/>
            <person name="Garbe J."/>
        </authorList>
    </citation>
    <scope>NUCLEOTIDE SEQUENCE</scope>
    <source>
        <strain evidence="1">Duluth1</strain>
        <tissue evidence="1">Whole animal</tissue>
    </source>
</reference>
<gene>
    <name evidence="1" type="ORF">DPMN_117182</name>
</gene>
<accession>A0A9D4KR80</accession>
<evidence type="ECO:0000313" key="2">
    <source>
        <dbReference type="Proteomes" id="UP000828390"/>
    </source>
</evidence>
<keyword evidence="2" id="KW-1185">Reference proteome</keyword>
<dbReference type="Proteomes" id="UP000828390">
    <property type="component" value="Unassembled WGS sequence"/>
</dbReference>
<organism evidence="1 2">
    <name type="scientific">Dreissena polymorpha</name>
    <name type="common">Zebra mussel</name>
    <name type="synonym">Mytilus polymorpha</name>
    <dbReference type="NCBI Taxonomy" id="45954"/>
    <lineage>
        <taxon>Eukaryota</taxon>
        <taxon>Metazoa</taxon>
        <taxon>Spiralia</taxon>
        <taxon>Lophotrochozoa</taxon>
        <taxon>Mollusca</taxon>
        <taxon>Bivalvia</taxon>
        <taxon>Autobranchia</taxon>
        <taxon>Heteroconchia</taxon>
        <taxon>Euheterodonta</taxon>
        <taxon>Imparidentia</taxon>
        <taxon>Neoheterodontei</taxon>
        <taxon>Myida</taxon>
        <taxon>Dreissenoidea</taxon>
        <taxon>Dreissenidae</taxon>
        <taxon>Dreissena</taxon>
    </lineage>
</organism>
<evidence type="ECO:0000313" key="1">
    <source>
        <dbReference type="EMBL" id="KAH3843656.1"/>
    </source>
</evidence>
<protein>
    <submittedName>
        <fullName evidence="1">Uncharacterized protein</fullName>
    </submittedName>
</protein>
<dbReference type="AlphaFoldDB" id="A0A9D4KR80"/>
<dbReference type="EMBL" id="JAIWYP010000004">
    <property type="protein sequence ID" value="KAH3843656.1"/>
    <property type="molecule type" value="Genomic_DNA"/>
</dbReference>
<reference evidence="1" key="1">
    <citation type="journal article" date="2019" name="bioRxiv">
        <title>The Genome of the Zebra Mussel, Dreissena polymorpha: A Resource for Invasive Species Research.</title>
        <authorList>
            <person name="McCartney M.A."/>
            <person name="Auch B."/>
            <person name="Kono T."/>
            <person name="Mallez S."/>
            <person name="Zhang Y."/>
            <person name="Obille A."/>
            <person name="Becker A."/>
            <person name="Abrahante J.E."/>
            <person name="Garbe J."/>
            <person name="Badalamenti J.P."/>
            <person name="Herman A."/>
            <person name="Mangelson H."/>
            <person name="Liachko I."/>
            <person name="Sullivan S."/>
            <person name="Sone E.D."/>
            <person name="Koren S."/>
            <person name="Silverstein K.A.T."/>
            <person name="Beckman K.B."/>
            <person name="Gohl D.M."/>
        </authorList>
    </citation>
    <scope>NUCLEOTIDE SEQUENCE</scope>
    <source>
        <strain evidence="1">Duluth1</strain>
        <tissue evidence="1">Whole animal</tissue>
    </source>
</reference>
<name>A0A9D4KR80_DREPO</name>
<comment type="caution">
    <text evidence="1">The sequence shown here is derived from an EMBL/GenBank/DDBJ whole genome shotgun (WGS) entry which is preliminary data.</text>
</comment>
<sequence length="109" mass="12511">MVFLFMDTNLRHIEMSGYSYQTMANLLGKIITLTTKNLHAKFLHKHPFPMLIISISGEQSPEASFINKLRKRVGGISRTASQRFNTGFRLAASGSMRQFNQANFMKRRK</sequence>
<proteinExistence type="predicted"/>